<dbReference type="RefSeq" id="WP_100868086.1">
    <property type="nucleotide sequence ID" value="NZ_PHUF01000005.1"/>
</dbReference>
<dbReference type="SUPFAM" id="SSF75516">
    <property type="entry name" value="Pheromone-binding domain of LuxR-like quorum-sensing transcription factors"/>
    <property type="match status" value="1"/>
</dbReference>
<evidence type="ECO:0000256" key="3">
    <source>
        <dbReference type="ARBA" id="ARBA00023163"/>
    </source>
</evidence>
<dbReference type="Pfam" id="PF03472">
    <property type="entry name" value="Autoind_bind"/>
    <property type="match status" value="1"/>
</dbReference>
<comment type="caution">
    <text evidence="5">The sequence shown here is derived from an EMBL/GenBank/DDBJ whole genome shotgun (WGS) entry which is preliminary data.</text>
</comment>
<proteinExistence type="predicted"/>
<organism evidence="5 6">
    <name type="scientific">Novosphingobium kunmingense</name>
    <dbReference type="NCBI Taxonomy" id="1211806"/>
    <lineage>
        <taxon>Bacteria</taxon>
        <taxon>Pseudomonadati</taxon>
        <taxon>Pseudomonadota</taxon>
        <taxon>Alphaproteobacteria</taxon>
        <taxon>Sphingomonadales</taxon>
        <taxon>Sphingomonadaceae</taxon>
        <taxon>Novosphingobium</taxon>
    </lineage>
</organism>
<dbReference type="AlphaFoldDB" id="A0A2N0H5S1"/>
<evidence type="ECO:0000256" key="1">
    <source>
        <dbReference type="ARBA" id="ARBA00023015"/>
    </source>
</evidence>
<dbReference type="InterPro" id="IPR036388">
    <property type="entry name" value="WH-like_DNA-bd_sf"/>
</dbReference>
<dbReference type="CDD" id="cd06170">
    <property type="entry name" value="LuxR_C_like"/>
    <property type="match status" value="1"/>
</dbReference>
<dbReference type="Gene3D" id="1.10.10.10">
    <property type="entry name" value="Winged helix-like DNA-binding domain superfamily/Winged helix DNA-binding domain"/>
    <property type="match status" value="1"/>
</dbReference>
<keyword evidence="6" id="KW-1185">Reference proteome</keyword>
<accession>A0A2N0H5S1</accession>
<keyword evidence="1" id="KW-0805">Transcription regulation</keyword>
<evidence type="ECO:0000313" key="5">
    <source>
        <dbReference type="EMBL" id="PKB14274.1"/>
    </source>
</evidence>
<dbReference type="OrthoDB" id="3170288at2"/>
<keyword evidence="3" id="KW-0804">Transcription</keyword>
<name>A0A2N0H5S1_9SPHN</name>
<evidence type="ECO:0000259" key="4">
    <source>
        <dbReference type="PROSITE" id="PS50043"/>
    </source>
</evidence>
<evidence type="ECO:0000313" key="6">
    <source>
        <dbReference type="Proteomes" id="UP000232587"/>
    </source>
</evidence>
<dbReference type="PROSITE" id="PS50043">
    <property type="entry name" value="HTH_LUXR_2"/>
    <property type="match status" value="1"/>
</dbReference>
<protein>
    <submittedName>
        <fullName evidence="5">DNA-binding CsgD family transcriptional regulator</fullName>
    </submittedName>
</protein>
<dbReference type="Proteomes" id="UP000232587">
    <property type="component" value="Unassembled WGS sequence"/>
</dbReference>
<dbReference type="InterPro" id="IPR005143">
    <property type="entry name" value="TF_LuxR_autoind-bd_dom"/>
</dbReference>
<sequence>MCIEVVEGFVGELQDANLEKDLALALTKATQQLGFDHFALTLESPSSLETAPAVLLHDYPDEWARVYVSFDLAGRDPVRRACDKSMVGFSWQKLERLIPLTRGDRQMLAVGRECGIGDGYTVPRFLPGTTRGTCTFAVAPGQELPKPGLFAAEIVGGLALVSALEICGDAGRPAKAVLSDRQRDCLLWSARGKTAAETAIILGISAETVVQHLKMARERYDVHCRQSLILSALYHGLIGFGDIFGWRARTRSIAALLDS</sequence>
<reference evidence="5 6" key="1">
    <citation type="submission" date="2017-11" db="EMBL/GenBank/DDBJ databases">
        <title>Genomic Encyclopedia of Type Strains, Phase III (KMG-III): the genomes of soil and plant-associated and newly described type strains.</title>
        <authorList>
            <person name="Whitman W."/>
        </authorList>
    </citation>
    <scope>NUCLEOTIDE SEQUENCE [LARGE SCALE GENOMIC DNA]</scope>
    <source>
        <strain evidence="5 6">CGMCC 1.12274</strain>
    </source>
</reference>
<dbReference type="Gene3D" id="3.30.450.80">
    <property type="entry name" value="Transcription factor LuxR-like, autoinducer-binding domain"/>
    <property type="match status" value="1"/>
</dbReference>
<feature type="domain" description="HTH luxR-type" evidence="4">
    <location>
        <begin position="171"/>
        <end position="236"/>
    </location>
</feature>
<dbReference type="GO" id="GO:0006355">
    <property type="term" value="P:regulation of DNA-templated transcription"/>
    <property type="evidence" value="ECO:0007669"/>
    <property type="project" value="InterPro"/>
</dbReference>
<keyword evidence="2 5" id="KW-0238">DNA-binding</keyword>
<dbReference type="EMBL" id="PHUF01000005">
    <property type="protein sequence ID" value="PKB14274.1"/>
    <property type="molecule type" value="Genomic_DNA"/>
</dbReference>
<dbReference type="InterPro" id="IPR016032">
    <property type="entry name" value="Sig_transdc_resp-reg_C-effctor"/>
</dbReference>
<dbReference type="InterPro" id="IPR000792">
    <property type="entry name" value="Tscrpt_reg_LuxR_C"/>
</dbReference>
<dbReference type="Pfam" id="PF00196">
    <property type="entry name" value="GerE"/>
    <property type="match status" value="1"/>
</dbReference>
<evidence type="ECO:0000256" key="2">
    <source>
        <dbReference type="ARBA" id="ARBA00023125"/>
    </source>
</evidence>
<dbReference type="SUPFAM" id="SSF46894">
    <property type="entry name" value="C-terminal effector domain of the bipartite response regulators"/>
    <property type="match status" value="1"/>
</dbReference>
<gene>
    <name evidence="5" type="ORF">B0I00_2906</name>
</gene>
<dbReference type="InterPro" id="IPR036693">
    <property type="entry name" value="TF_LuxR_autoind-bd_dom_sf"/>
</dbReference>
<dbReference type="SMART" id="SM00421">
    <property type="entry name" value="HTH_LUXR"/>
    <property type="match status" value="1"/>
</dbReference>
<dbReference type="GO" id="GO:0003677">
    <property type="term" value="F:DNA binding"/>
    <property type="evidence" value="ECO:0007669"/>
    <property type="project" value="UniProtKB-KW"/>
</dbReference>